<accession>A0ABS9SYJ3</accession>
<comment type="caution">
    <text evidence="2">The sequence shown here is derived from an EMBL/GenBank/DDBJ whole genome shotgun (WGS) entry which is preliminary data.</text>
</comment>
<dbReference type="Proteomes" id="UP001166784">
    <property type="component" value="Unassembled WGS sequence"/>
</dbReference>
<dbReference type="RefSeq" id="WP_241059610.1">
    <property type="nucleotide sequence ID" value="NZ_JAKWJU010000002.1"/>
</dbReference>
<sequence length="210" mass="21882">MRAEYGNPELTPRTSGTPRAPTAPPSSAPAPAPAPAVHIAGSTDTEPNMPVVDLSALSALHLPVEPGLLALRLKSEPSGQGLFDGAWWPHSRNVHAELPGLVSVLSEHLGPIDHIGLDADAWDGLGEPLYVEGRYIQIDWFPLGEDTILVSRGELGSFSLLAVPPDAGVDEAHAAMTMATHIGNTETGQQILVATGIAAPAWHETPADAG</sequence>
<feature type="compositionally biased region" description="Pro residues" evidence="1">
    <location>
        <begin position="21"/>
        <end position="34"/>
    </location>
</feature>
<evidence type="ECO:0000256" key="1">
    <source>
        <dbReference type="SAM" id="MobiDB-lite"/>
    </source>
</evidence>
<reference evidence="2" key="2">
    <citation type="journal article" date="2023" name="Int. J. Syst. Evol. Microbiol.">
        <title>Streptomyces marispadix sp. nov., isolated from marine beach sediment of the Northern Coast of Portugal.</title>
        <authorList>
            <person name="dos Santos J.D.N."/>
            <person name="Vitorino I.R."/>
            <person name="Kallscheuer N."/>
            <person name="Srivastava A."/>
            <person name="Krautwurst S."/>
            <person name="Marz M."/>
            <person name="Jogler C."/>
            <person name="Lobo Da Cunha A."/>
            <person name="Catita J."/>
            <person name="Goncalves H."/>
            <person name="Gonzalez I."/>
            <person name="Reyes F."/>
            <person name="Lage O.M."/>
        </authorList>
    </citation>
    <scope>NUCLEOTIDE SEQUENCE</scope>
    <source>
        <strain evidence="2">M600PL45_2</strain>
    </source>
</reference>
<evidence type="ECO:0000313" key="2">
    <source>
        <dbReference type="EMBL" id="MCH6161273.1"/>
    </source>
</evidence>
<keyword evidence="3" id="KW-1185">Reference proteome</keyword>
<dbReference type="Pfam" id="PF19457">
    <property type="entry name" value="DUF5994"/>
    <property type="match status" value="1"/>
</dbReference>
<evidence type="ECO:0000313" key="3">
    <source>
        <dbReference type="Proteomes" id="UP001166784"/>
    </source>
</evidence>
<proteinExistence type="predicted"/>
<organism evidence="2 3">
    <name type="scientific">Streptomyces marispadix</name>
    <dbReference type="NCBI Taxonomy" id="2922868"/>
    <lineage>
        <taxon>Bacteria</taxon>
        <taxon>Bacillati</taxon>
        <taxon>Actinomycetota</taxon>
        <taxon>Actinomycetes</taxon>
        <taxon>Kitasatosporales</taxon>
        <taxon>Streptomycetaceae</taxon>
        <taxon>Streptomyces</taxon>
    </lineage>
</organism>
<name>A0ABS9SYJ3_9ACTN</name>
<dbReference type="EMBL" id="JAKWJU010000002">
    <property type="protein sequence ID" value="MCH6161273.1"/>
    <property type="molecule type" value="Genomic_DNA"/>
</dbReference>
<protein>
    <submittedName>
        <fullName evidence="2">DUF5994 family protein</fullName>
    </submittedName>
</protein>
<feature type="compositionally biased region" description="Low complexity" evidence="1">
    <location>
        <begin position="11"/>
        <end position="20"/>
    </location>
</feature>
<dbReference type="InterPro" id="IPR046036">
    <property type="entry name" value="DUF5994"/>
</dbReference>
<feature type="region of interest" description="Disordered" evidence="1">
    <location>
        <begin position="1"/>
        <end position="45"/>
    </location>
</feature>
<gene>
    <name evidence="2" type="ORF">MMA15_12950</name>
</gene>
<reference evidence="2" key="1">
    <citation type="submission" date="2022-03" db="EMBL/GenBank/DDBJ databases">
        <authorList>
            <person name="Santos J.D.N."/>
            <person name="Kallscheuer N."/>
            <person name="Jogler C."/>
            <person name="Lage O.M."/>
        </authorList>
    </citation>
    <scope>NUCLEOTIDE SEQUENCE</scope>
    <source>
        <strain evidence="2">M600PL45_2</strain>
    </source>
</reference>